<feature type="domain" description="PhnB-like" evidence="1">
    <location>
        <begin position="3"/>
        <end position="113"/>
    </location>
</feature>
<dbReference type="SUPFAM" id="SSF54593">
    <property type="entry name" value="Glyoxalase/Bleomycin resistance protein/Dihydroxybiphenyl dioxygenase"/>
    <property type="match status" value="1"/>
</dbReference>
<sequence>MLKITPHLWYDKEAMEAAEFYVSVFPNSKINNVTTLHDTPSGDADVVSFELDGQPFMAISAGPLFKFNEAISFMVNCENQEEIDHYWDALSAVPESEQCGWLKDKYGLSWQIVPSALNEMLKDKDEKKIARVTQAFLKMKKLDLAELKLAARDK</sequence>
<dbReference type="PANTHER" id="PTHR33990:SF2">
    <property type="entry name" value="PHNB-LIKE DOMAIN-CONTAINING PROTEIN"/>
    <property type="match status" value="1"/>
</dbReference>
<dbReference type="InterPro" id="IPR009725">
    <property type="entry name" value="3_dmu_93_MTrfase"/>
</dbReference>
<protein>
    <recommendedName>
        <fullName evidence="1">PhnB-like domain-containing protein</fullName>
    </recommendedName>
</protein>
<evidence type="ECO:0000313" key="2">
    <source>
        <dbReference type="EMBL" id="OGE86496.1"/>
    </source>
</evidence>
<name>A0A1F5P979_9BACT</name>
<dbReference type="PANTHER" id="PTHR33990">
    <property type="entry name" value="PROTEIN YJDN-RELATED"/>
    <property type="match status" value="1"/>
</dbReference>
<organism evidence="2 3">
    <name type="scientific">Candidatus Doudnabacteria bacterium RIFCSPHIGHO2_02_FULL_46_11</name>
    <dbReference type="NCBI Taxonomy" id="1817832"/>
    <lineage>
        <taxon>Bacteria</taxon>
        <taxon>Candidatus Doudnaibacteriota</taxon>
    </lineage>
</organism>
<dbReference type="PIRSF" id="PIRSF021700">
    <property type="entry name" value="3_dmu_93_MTrfase"/>
    <property type="match status" value="1"/>
</dbReference>
<dbReference type="Gene3D" id="3.10.180.10">
    <property type="entry name" value="2,3-Dihydroxybiphenyl 1,2-Dioxygenase, domain 1"/>
    <property type="match status" value="1"/>
</dbReference>
<dbReference type="InterPro" id="IPR029068">
    <property type="entry name" value="Glyas_Bleomycin-R_OHBP_Dase"/>
</dbReference>
<dbReference type="Proteomes" id="UP000176786">
    <property type="component" value="Unassembled WGS sequence"/>
</dbReference>
<dbReference type="InterPro" id="IPR028973">
    <property type="entry name" value="PhnB-like"/>
</dbReference>
<reference evidence="2 3" key="1">
    <citation type="journal article" date="2016" name="Nat. Commun.">
        <title>Thousands of microbial genomes shed light on interconnected biogeochemical processes in an aquifer system.</title>
        <authorList>
            <person name="Anantharaman K."/>
            <person name="Brown C.T."/>
            <person name="Hug L.A."/>
            <person name="Sharon I."/>
            <person name="Castelle C.J."/>
            <person name="Probst A.J."/>
            <person name="Thomas B.C."/>
            <person name="Singh A."/>
            <person name="Wilkins M.J."/>
            <person name="Karaoz U."/>
            <person name="Brodie E.L."/>
            <person name="Williams K.H."/>
            <person name="Hubbard S.S."/>
            <person name="Banfield J.F."/>
        </authorList>
    </citation>
    <scope>NUCLEOTIDE SEQUENCE [LARGE SCALE GENOMIC DNA]</scope>
</reference>
<dbReference type="Pfam" id="PF06983">
    <property type="entry name" value="3-dmu-9_3-mt"/>
    <property type="match status" value="1"/>
</dbReference>
<dbReference type="EMBL" id="MFES01000002">
    <property type="protein sequence ID" value="OGE86496.1"/>
    <property type="molecule type" value="Genomic_DNA"/>
</dbReference>
<proteinExistence type="predicted"/>
<accession>A0A1F5P979</accession>
<comment type="caution">
    <text evidence="2">The sequence shown here is derived from an EMBL/GenBank/DDBJ whole genome shotgun (WGS) entry which is preliminary data.</text>
</comment>
<evidence type="ECO:0000259" key="1">
    <source>
        <dbReference type="Pfam" id="PF06983"/>
    </source>
</evidence>
<gene>
    <name evidence="2" type="ORF">A3J48_00005</name>
</gene>
<dbReference type="CDD" id="cd06588">
    <property type="entry name" value="PhnB_like"/>
    <property type="match status" value="1"/>
</dbReference>
<evidence type="ECO:0000313" key="3">
    <source>
        <dbReference type="Proteomes" id="UP000176786"/>
    </source>
</evidence>
<dbReference type="STRING" id="1817832.A3J48_00005"/>
<dbReference type="AlphaFoldDB" id="A0A1F5P979"/>